<evidence type="ECO:0000256" key="1">
    <source>
        <dbReference type="ARBA" id="ARBA00004496"/>
    </source>
</evidence>
<dbReference type="Pfam" id="PF13176">
    <property type="entry name" value="TPR_7"/>
    <property type="match status" value="2"/>
</dbReference>
<evidence type="ECO:0000256" key="4">
    <source>
        <dbReference type="PROSITE-ProRule" id="PRU00339"/>
    </source>
</evidence>
<dbReference type="SMART" id="SM00028">
    <property type="entry name" value="TPR"/>
    <property type="match status" value="10"/>
</dbReference>
<dbReference type="PANTHER" id="PTHR45954:SF1">
    <property type="entry name" value="LD33695P"/>
    <property type="match status" value="1"/>
</dbReference>
<proteinExistence type="predicted"/>
<dbReference type="SUPFAM" id="SSF52540">
    <property type="entry name" value="P-loop containing nucleoside triphosphate hydrolases"/>
    <property type="match status" value="1"/>
</dbReference>
<feature type="repeat" description="TPR" evidence="4">
    <location>
        <begin position="543"/>
        <end position="576"/>
    </location>
</feature>
<dbReference type="Gene3D" id="1.25.40.10">
    <property type="entry name" value="Tetratricopeptide repeat domain"/>
    <property type="match status" value="5"/>
</dbReference>
<feature type="repeat" description="TPR" evidence="4">
    <location>
        <begin position="703"/>
        <end position="736"/>
    </location>
</feature>
<feature type="repeat" description="TPR" evidence="4">
    <location>
        <begin position="663"/>
        <end position="696"/>
    </location>
</feature>
<dbReference type="Gene3D" id="3.40.50.300">
    <property type="entry name" value="P-loop containing nucleotide triphosphate hydrolases"/>
    <property type="match status" value="1"/>
</dbReference>
<dbReference type="Proteomes" id="UP000003835">
    <property type="component" value="Unassembled WGS sequence"/>
</dbReference>
<sequence length="956" mass="107768">MAVTLKASKPGREKVDQARRKKGWTATAAAWYQDAKTSAATLKRFRRGLPIQQDAFIGICQAVGIENWQEIVDENSTESTVPPVTFTAYAEETWVGRTEIITQWREKLRGNCRILLITGITGQGKTALAERLAVELQQEWQYLPPVTFDDETIRDFVSAAEKLLRNLNERVTTEDRKHPDLLLNRLVQKLRRHPYLVQIDSLEALLFGKTGLAARTEFQEPYKQWWQFFQAVLVGTECQSRLIVTSQELPTSFASCKFKTWQNIQLPGLSYSEQLELFEKHLNQAEVTISPEAKSYLERIGKAYEGHPLVIEVIAGEILAEFAGDVVGYWQRYQQEFAAIEAVPGNDALQLKVKERVRISLGRLARDVSLGFNLLLSSSVYRRPVPESFWFAMLGDTTEAEKATVLNTLKLRALVIREGIQGSQVLLRQHNLVRNTAYELLKTNNESAWYKAHKIAAQMWLNAYQPEPNRDKIEQVQAYLEAFHHFYQIEDWKKALDILEIEPISGNNLLRQLLIWGYYREIIIYSQQYLTIAREIGDRKCEAKALGNLGNAYQSLGEYSRAIEYHQQRLTIVKKIGDRQDEGGVLGDLGNAYDALGDYRLAIKYHQPHLTIAREIGDRYGEECALGNLSNAYDALGDYSRAIDYLQQCLTIAREIGDRYGEGTALGNLGNTYRSLGDYSRAIEYHQQHLTIAREIGDRNGEGRAWGNLGNAYHALGDYNRAIEYNQQHLTIAKEIGDRCGEGIALGNLGITYDALGDYSCAINCYQQSLTIAREIGDRYGEGFALGCLGNAYASLEDYSGAIKYNQQSLIIAREIGNRQGEGNALGGLGNAYKSLGNYSLAIEYHQQHFTIAREIGNRYGEGCALGNIGVTFRKLEQYSEALDYSQKALEIFQEIGDRSSEAEAFKNLAEIHYKLGNFNLALDYCKQALTLATALGIPPAKDCQELKDKLEADGN</sequence>
<keyword evidence="6" id="KW-1185">Reference proteome</keyword>
<comment type="subcellular location">
    <subcellularLocation>
        <location evidence="1">Cytoplasm</location>
    </subcellularLocation>
</comment>
<dbReference type="RefSeq" id="WP_006098181.1">
    <property type="nucleotide sequence ID" value="NZ_DS989841.1"/>
</dbReference>
<dbReference type="GO" id="GO:0005092">
    <property type="term" value="F:GDP-dissociation inhibitor activity"/>
    <property type="evidence" value="ECO:0007669"/>
    <property type="project" value="TreeGrafter"/>
</dbReference>
<dbReference type="Pfam" id="PF13424">
    <property type="entry name" value="TPR_12"/>
    <property type="match status" value="4"/>
</dbReference>
<gene>
    <name evidence="5" type="ORF">MC7420_7357</name>
</gene>
<dbReference type="eggNOG" id="COG1672">
    <property type="taxonomic scope" value="Bacteria"/>
</dbReference>
<dbReference type="InterPro" id="IPR011990">
    <property type="entry name" value="TPR-like_helical_dom_sf"/>
</dbReference>
<dbReference type="eggNOG" id="COG0457">
    <property type="taxonomic scope" value="Bacteria"/>
</dbReference>
<evidence type="ECO:0000313" key="5">
    <source>
        <dbReference type="EMBL" id="EDX78704.1"/>
    </source>
</evidence>
<dbReference type="GO" id="GO:0005938">
    <property type="term" value="C:cell cortex"/>
    <property type="evidence" value="ECO:0007669"/>
    <property type="project" value="TreeGrafter"/>
</dbReference>
<dbReference type="AlphaFoldDB" id="B4VGZ6"/>
<dbReference type="OrthoDB" id="525952at2"/>
<evidence type="ECO:0000256" key="3">
    <source>
        <dbReference type="ARBA" id="ARBA00022737"/>
    </source>
</evidence>
<dbReference type="InterPro" id="IPR052386">
    <property type="entry name" value="GPSM"/>
</dbReference>
<organism evidence="5 6">
    <name type="scientific">Coleofasciculus chthonoplastes PCC 7420</name>
    <dbReference type="NCBI Taxonomy" id="118168"/>
    <lineage>
        <taxon>Bacteria</taxon>
        <taxon>Bacillati</taxon>
        <taxon>Cyanobacteriota</taxon>
        <taxon>Cyanophyceae</taxon>
        <taxon>Coleofasciculales</taxon>
        <taxon>Coleofasciculaceae</taxon>
        <taxon>Coleofasciculus</taxon>
    </lineage>
</organism>
<name>B4VGZ6_9CYAN</name>
<feature type="repeat" description="TPR" evidence="4">
    <location>
        <begin position="743"/>
        <end position="776"/>
    </location>
</feature>
<protein>
    <submittedName>
        <fullName evidence="5">Tetratricopeptide repeat domain protein</fullName>
    </submittedName>
</protein>
<keyword evidence="4" id="KW-0802">TPR repeat</keyword>
<dbReference type="InterPro" id="IPR019734">
    <property type="entry name" value="TPR_rpt"/>
</dbReference>
<dbReference type="PROSITE" id="PS50005">
    <property type="entry name" value="TPR"/>
    <property type="match status" value="5"/>
</dbReference>
<dbReference type="STRING" id="118168.MC7420_7357"/>
<evidence type="ECO:0000313" key="6">
    <source>
        <dbReference type="Proteomes" id="UP000003835"/>
    </source>
</evidence>
<dbReference type="GO" id="GO:0001965">
    <property type="term" value="F:G-protein alpha-subunit binding"/>
    <property type="evidence" value="ECO:0007669"/>
    <property type="project" value="TreeGrafter"/>
</dbReference>
<keyword evidence="2" id="KW-0963">Cytoplasm</keyword>
<keyword evidence="3" id="KW-0677">Repeat</keyword>
<evidence type="ECO:0000256" key="2">
    <source>
        <dbReference type="ARBA" id="ARBA00022490"/>
    </source>
</evidence>
<dbReference type="SUPFAM" id="SSF48452">
    <property type="entry name" value="TPR-like"/>
    <property type="match status" value="2"/>
</dbReference>
<accession>B4VGZ6</accession>
<feature type="repeat" description="TPR" evidence="4">
    <location>
        <begin position="903"/>
        <end position="936"/>
    </location>
</feature>
<dbReference type="HOGENOM" id="CLU_012727_2_1_3"/>
<dbReference type="EMBL" id="DS989841">
    <property type="protein sequence ID" value="EDX78704.1"/>
    <property type="molecule type" value="Genomic_DNA"/>
</dbReference>
<reference evidence="5 6" key="1">
    <citation type="submission" date="2008-07" db="EMBL/GenBank/DDBJ databases">
        <authorList>
            <person name="Tandeau de Marsac N."/>
            <person name="Ferriera S."/>
            <person name="Johnson J."/>
            <person name="Kravitz S."/>
            <person name="Beeson K."/>
            <person name="Sutton G."/>
            <person name="Rogers Y.-H."/>
            <person name="Friedman R."/>
            <person name="Frazier M."/>
            <person name="Venter J.C."/>
        </authorList>
    </citation>
    <scope>NUCLEOTIDE SEQUENCE [LARGE SCALE GENOMIC DNA]</scope>
    <source>
        <strain evidence="5 6">PCC 7420</strain>
    </source>
</reference>
<dbReference type="PANTHER" id="PTHR45954">
    <property type="entry name" value="LD33695P"/>
    <property type="match status" value="1"/>
</dbReference>
<dbReference type="InterPro" id="IPR027417">
    <property type="entry name" value="P-loop_NTPase"/>
</dbReference>